<feature type="non-terminal residue" evidence="2">
    <location>
        <position position="449"/>
    </location>
</feature>
<feature type="compositionally biased region" description="Basic and acidic residues" evidence="1">
    <location>
        <begin position="72"/>
        <end position="89"/>
    </location>
</feature>
<feature type="non-terminal residue" evidence="2">
    <location>
        <position position="1"/>
    </location>
</feature>
<feature type="compositionally biased region" description="Low complexity" evidence="1">
    <location>
        <begin position="322"/>
        <end position="351"/>
    </location>
</feature>
<feature type="compositionally biased region" description="Low complexity" evidence="1">
    <location>
        <begin position="272"/>
        <end position="286"/>
    </location>
</feature>
<proteinExistence type="predicted"/>
<gene>
    <name evidence="2" type="ORF">BG015_003387</name>
</gene>
<keyword evidence="3" id="KW-1185">Reference proteome</keyword>
<comment type="caution">
    <text evidence="2">The sequence shown here is derived from an EMBL/GenBank/DDBJ whole genome shotgun (WGS) entry which is preliminary data.</text>
</comment>
<dbReference type="Proteomes" id="UP000748756">
    <property type="component" value="Unassembled WGS sequence"/>
</dbReference>
<feature type="compositionally biased region" description="Basic residues" evidence="1">
    <location>
        <begin position="299"/>
        <end position="315"/>
    </location>
</feature>
<feature type="compositionally biased region" description="Low complexity" evidence="1">
    <location>
        <begin position="410"/>
        <end position="421"/>
    </location>
</feature>
<sequence>AHYDHYNNNRQQHTPSPPPAPSSLSLLASSATEVFQGRSLPPIEPSHPLHSYMSNSRRGSLAVVGAPSGSTDPEHHQQQQPYPDRDVIYRRPSIAVHDTSSSSPSVTTSNTSPLPLPPHNDGGGRYYNSSHGDNGGITPGTSGSVAPPAGPGGYSPQAAVAGGVSPTQLRHAEISAAAAGRRESLPSIHSSAGPLGQLLAQEPPRRHSIAHHLHHPNSSNINGTSNNDPLLTGGVGPLKRKSSGTRLSQVHLLSDSLLEHPAKRRDSIPDTASSSAAAALAAASHSQGGGTYSYPHHQMPGHHHHIHHGHGHGHGHGPYPPRSSFSAPSSPPRRGSIAASSSSSPANSVPALNLQPPAEIKSSPVSSSMMEYGRPHYPLHQPRRPSLLSECGSRRSSVADLHHPYNNTNGGASPSGSGYPPHEYDHRMNMDMERMHLSSQGPEPLMKGG</sequence>
<name>A0A9P5RK62_9FUNG</name>
<feature type="region of interest" description="Disordered" evidence="1">
    <location>
        <begin position="61"/>
        <end position="198"/>
    </location>
</feature>
<feature type="region of interest" description="Disordered" evidence="1">
    <location>
        <begin position="210"/>
        <end position="247"/>
    </location>
</feature>
<feature type="region of interest" description="Disordered" evidence="1">
    <location>
        <begin position="36"/>
        <end position="55"/>
    </location>
</feature>
<evidence type="ECO:0000313" key="3">
    <source>
        <dbReference type="Proteomes" id="UP000748756"/>
    </source>
</evidence>
<feature type="region of interest" description="Disordered" evidence="1">
    <location>
        <begin position="261"/>
        <end position="384"/>
    </location>
</feature>
<feature type="region of interest" description="Disordered" evidence="1">
    <location>
        <begin position="405"/>
        <end position="426"/>
    </location>
</feature>
<evidence type="ECO:0000313" key="2">
    <source>
        <dbReference type="EMBL" id="KAF9134655.1"/>
    </source>
</evidence>
<evidence type="ECO:0000256" key="1">
    <source>
        <dbReference type="SAM" id="MobiDB-lite"/>
    </source>
</evidence>
<dbReference type="AlphaFoldDB" id="A0A9P5RK62"/>
<feature type="compositionally biased region" description="Polar residues" evidence="1">
    <location>
        <begin position="216"/>
        <end position="229"/>
    </location>
</feature>
<dbReference type="EMBL" id="JAAAUQ010001741">
    <property type="protein sequence ID" value="KAF9134655.1"/>
    <property type="molecule type" value="Genomic_DNA"/>
</dbReference>
<organism evidence="2 3">
    <name type="scientific">Linnemannia schmuckeri</name>
    <dbReference type="NCBI Taxonomy" id="64567"/>
    <lineage>
        <taxon>Eukaryota</taxon>
        <taxon>Fungi</taxon>
        <taxon>Fungi incertae sedis</taxon>
        <taxon>Mucoromycota</taxon>
        <taxon>Mortierellomycotina</taxon>
        <taxon>Mortierellomycetes</taxon>
        <taxon>Mortierellales</taxon>
        <taxon>Mortierellaceae</taxon>
        <taxon>Linnemannia</taxon>
    </lineage>
</organism>
<feature type="compositionally biased region" description="Low complexity" evidence="1">
    <location>
        <begin position="99"/>
        <end position="113"/>
    </location>
</feature>
<reference evidence="2" key="1">
    <citation type="journal article" date="2020" name="Fungal Divers.">
        <title>Resolving the Mortierellaceae phylogeny through synthesis of multi-gene phylogenetics and phylogenomics.</title>
        <authorList>
            <person name="Vandepol N."/>
            <person name="Liber J."/>
            <person name="Desiro A."/>
            <person name="Na H."/>
            <person name="Kennedy M."/>
            <person name="Barry K."/>
            <person name="Grigoriev I.V."/>
            <person name="Miller A.N."/>
            <person name="O'Donnell K."/>
            <person name="Stajich J.E."/>
            <person name="Bonito G."/>
        </authorList>
    </citation>
    <scope>NUCLEOTIDE SEQUENCE</scope>
    <source>
        <strain evidence="2">NRRL 6426</strain>
    </source>
</reference>
<protein>
    <submittedName>
        <fullName evidence="2">Uncharacterized protein</fullName>
    </submittedName>
</protein>
<accession>A0A9P5RK62</accession>
<dbReference type="OrthoDB" id="8964853at2759"/>
<feature type="region of interest" description="Disordered" evidence="1">
    <location>
        <begin position="1"/>
        <end position="26"/>
    </location>
</feature>